<sequence>MGRNRGKSNAKPNQRAGNKAVPQAAKVPATAAGETVVQPGAENPATPPPAVAAEDPQQKLAGGPVSQEQDSASAAAAAGAAETETKGVSDGETTQQAVEGAEAATAQGAGLSDGQAGGGEPAVSGDPGQDLEDDHHRAWSFDIAGLARAIAGGARLFADGGKVTEYQDVFSDEEAAIMADFVRDNPEAPAAAMFNHLTLKKRLPRTIPNRADEFVLSLFHAACLAAHKFEADQAAEEAARAAKAAPAAPQWPGEQAMKPSDPAFAPTGFSPR</sequence>
<gene>
    <name evidence="2" type="ORF">MPL1032_190145</name>
</gene>
<evidence type="ECO:0000313" key="2">
    <source>
        <dbReference type="EMBL" id="CDX54547.1"/>
    </source>
</evidence>
<proteinExistence type="predicted"/>
<accession>A0A0K2VVL0</accession>
<protein>
    <submittedName>
        <fullName evidence="2">Uncharacterized protein</fullName>
    </submittedName>
</protein>
<dbReference type="AlphaFoldDB" id="A0A0K2VVL0"/>
<organism evidence="2 3">
    <name type="scientific">Mesorhizobium plurifarium</name>
    <dbReference type="NCBI Taxonomy" id="69974"/>
    <lineage>
        <taxon>Bacteria</taxon>
        <taxon>Pseudomonadati</taxon>
        <taxon>Pseudomonadota</taxon>
        <taxon>Alphaproteobacteria</taxon>
        <taxon>Hyphomicrobiales</taxon>
        <taxon>Phyllobacteriaceae</taxon>
        <taxon>Mesorhizobium</taxon>
    </lineage>
</organism>
<feature type="compositionally biased region" description="Low complexity" evidence="1">
    <location>
        <begin position="92"/>
        <end position="114"/>
    </location>
</feature>
<evidence type="ECO:0000313" key="3">
    <source>
        <dbReference type="Proteomes" id="UP000182888"/>
    </source>
</evidence>
<reference evidence="3" key="1">
    <citation type="submission" date="2014-08" db="EMBL/GenBank/DDBJ databases">
        <authorList>
            <person name="Edwards T."/>
        </authorList>
    </citation>
    <scope>NUCLEOTIDE SEQUENCE [LARGE SCALE GENOMIC DNA]</scope>
</reference>
<feature type="compositionally biased region" description="Low complexity" evidence="1">
    <location>
        <begin position="71"/>
        <end position="81"/>
    </location>
</feature>
<dbReference type="EMBL" id="CCND01000011">
    <property type="protein sequence ID" value="CDX54547.1"/>
    <property type="molecule type" value="Genomic_DNA"/>
</dbReference>
<dbReference type="Proteomes" id="UP000182888">
    <property type="component" value="Unassembled WGS sequence"/>
</dbReference>
<evidence type="ECO:0000256" key="1">
    <source>
        <dbReference type="SAM" id="MobiDB-lite"/>
    </source>
</evidence>
<feature type="region of interest" description="Disordered" evidence="1">
    <location>
        <begin position="1"/>
        <end position="133"/>
    </location>
</feature>
<feature type="region of interest" description="Disordered" evidence="1">
    <location>
        <begin position="239"/>
        <end position="272"/>
    </location>
</feature>
<name>A0A0K2VVL0_MESPL</name>